<protein>
    <recommendedName>
        <fullName evidence="3">DUF4352 domain-containing protein</fullName>
    </recommendedName>
</protein>
<dbReference type="AlphaFoldDB" id="A0A2R7Y6X9"/>
<name>A0A2R7Y6X9_9CREN</name>
<gene>
    <name evidence="1" type="ORF">B7O98_02030</name>
</gene>
<reference evidence="1" key="2">
    <citation type="journal article" date="2018" name="Syst. Appl. Microbiol.">
        <title>A new symbiotic nanoarchaeote (Candidatus Nanoclepta minutus) and its host (Zestosphaera tikiterensis gen. nov., sp. nov.) from a New Zealand hot spring.</title>
        <authorList>
            <person name="St John E."/>
            <person name="Liu Y."/>
            <person name="Podar M."/>
            <person name="Stott M.B."/>
            <person name="Meneghin J."/>
            <person name="Chen Z."/>
            <person name="Lagutin K."/>
            <person name="Mitchell K."/>
            <person name="Reysenbach A.L."/>
        </authorList>
    </citation>
    <scope>NUCLEOTIDE SEQUENCE [LARGE SCALE GENOMIC DNA]</scope>
    <source>
        <strain evidence="1">NZ3</strain>
    </source>
</reference>
<evidence type="ECO:0000313" key="1">
    <source>
        <dbReference type="EMBL" id="PUA33236.1"/>
    </source>
</evidence>
<organism evidence="1 2">
    <name type="scientific">Zestosphaera tikiterensis</name>
    <dbReference type="NCBI Taxonomy" id="1973259"/>
    <lineage>
        <taxon>Archaea</taxon>
        <taxon>Thermoproteota</taxon>
        <taxon>Thermoprotei</taxon>
        <taxon>Desulfurococcales</taxon>
        <taxon>Desulfurococcaceae</taxon>
        <taxon>Zestosphaera</taxon>
    </lineage>
</organism>
<dbReference type="Proteomes" id="UP000244093">
    <property type="component" value="Unassembled WGS sequence"/>
</dbReference>
<accession>A0A2R7Y6X9</accession>
<dbReference type="EMBL" id="NBVN01000002">
    <property type="protein sequence ID" value="PUA33236.1"/>
    <property type="molecule type" value="Genomic_DNA"/>
</dbReference>
<evidence type="ECO:0000313" key="2">
    <source>
        <dbReference type="Proteomes" id="UP000244093"/>
    </source>
</evidence>
<proteinExistence type="predicted"/>
<reference evidence="1" key="1">
    <citation type="submission" date="2017-04" db="EMBL/GenBank/DDBJ databases">
        <authorList>
            <person name="Afonso C.L."/>
            <person name="Miller P.J."/>
            <person name="Scott M.A."/>
            <person name="Spackman E."/>
            <person name="Goraichik I."/>
            <person name="Dimitrov K.M."/>
            <person name="Suarez D.L."/>
            <person name="Swayne D.E."/>
        </authorList>
    </citation>
    <scope>NUCLEOTIDE SEQUENCE</scope>
    <source>
        <strain evidence="1">NZ3</strain>
    </source>
</reference>
<evidence type="ECO:0008006" key="3">
    <source>
        <dbReference type="Google" id="ProtNLM"/>
    </source>
</evidence>
<comment type="caution">
    <text evidence="1">The sequence shown here is derived from an EMBL/GenBank/DDBJ whole genome shotgun (WGS) entry which is preliminary data.</text>
</comment>
<sequence>MKAFKANKAVSDLVVVLTLVAIAVPIALALQGWLTSQSSRVSSYVLTPEVEGILNHKEVSGTKQVFVVTLRNRSSRDFTLSKVFAVLSDGTVENATYTAVGSSGSNLKQGTSQTFIITVDSVSDVMSLVFEVVDALNSKFNVNVNLR</sequence>